<sequence>MPIEPSQPDNATLSGESLQGLDSRSLNDNATFFPQASSRFQPESVALPDNESENETPAISLFGIKLSAEESPSDSDDYPSTYLELSDLEVSAGGSSLDSEQVVNVKYRLLSP</sequence>
<dbReference type="HOGENOM" id="CLU_2141612_0_0_3"/>
<feature type="region of interest" description="Disordered" evidence="1">
    <location>
        <begin position="1"/>
        <end position="54"/>
    </location>
</feature>
<evidence type="ECO:0000313" key="3">
    <source>
        <dbReference type="Proteomes" id="UP000003835"/>
    </source>
</evidence>
<reference evidence="2 3" key="1">
    <citation type="submission" date="2008-07" db="EMBL/GenBank/DDBJ databases">
        <authorList>
            <person name="Tandeau de Marsac N."/>
            <person name="Ferriera S."/>
            <person name="Johnson J."/>
            <person name="Kravitz S."/>
            <person name="Beeson K."/>
            <person name="Sutton G."/>
            <person name="Rogers Y.-H."/>
            <person name="Friedman R."/>
            <person name="Frazier M."/>
            <person name="Venter J.C."/>
        </authorList>
    </citation>
    <scope>NUCLEOTIDE SEQUENCE [LARGE SCALE GENOMIC DNA]</scope>
    <source>
        <strain evidence="2 3">PCC 7420</strain>
    </source>
</reference>
<feature type="compositionally biased region" description="Polar residues" evidence="1">
    <location>
        <begin position="7"/>
        <end position="41"/>
    </location>
</feature>
<organism evidence="2 3">
    <name type="scientific">Coleofasciculus chthonoplastes PCC 7420</name>
    <dbReference type="NCBI Taxonomy" id="118168"/>
    <lineage>
        <taxon>Bacteria</taxon>
        <taxon>Bacillati</taxon>
        <taxon>Cyanobacteriota</taxon>
        <taxon>Cyanophyceae</taxon>
        <taxon>Coleofasciculales</taxon>
        <taxon>Coleofasciculaceae</taxon>
        <taxon>Coleofasciculus</taxon>
    </lineage>
</organism>
<dbReference type="EMBL" id="DS989856">
    <property type="protein sequence ID" value="EDX73740.1"/>
    <property type="molecule type" value="Genomic_DNA"/>
</dbReference>
<dbReference type="Proteomes" id="UP000003835">
    <property type="component" value="Unassembled WGS sequence"/>
</dbReference>
<evidence type="ECO:0000256" key="1">
    <source>
        <dbReference type="SAM" id="MobiDB-lite"/>
    </source>
</evidence>
<protein>
    <submittedName>
        <fullName evidence="2">Uncharacterized protein</fullName>
    </submittedName>
</protein>
<gene>
    <name evidence="2" type="ORF">MC7420_6788</name>
</gene>
<accession>B4VWL4</accession>
<evidence type="ECO:0000313" key="2">
    <source>
        <dbReference type="EMBL" id="EDX73740.1"/>
    </source>
</evidence>
<dbReference type="AlphaFoldDB" id="B4VWL4"/>
<proteinExistence type="predicted"/>
<keyword evidence="3" id="KW-1185">Reference proteome</keyword>
<name>B4VWL4_9CYAN</name>